<dbReference type="Proteomes" id="UP001610335">
    <property type="component" value="Unassembled WGS sequence"/>
</dbReference>
<feature type="binding site" evidence="1">
    <location>
        <position position="187"/>
    </location>
    <ligand>
        <name>ATP</name>
        <dbReference type="ChEBI" id="CHEBI:30616"/>
    </ligand>
</feature>
<sequence length="960" mass="109899">MEPSPSLRHICHLLNARRVENVHCKKFIPEGALFEVLVEENIRQVLKGFVTSNYDVGALVDNISKSARKVFSILVLIDQVSHIMSFFHYDQLQNRCMDHLLPFERSKLRQILEDETVADLFYEKQWELCVPAFLGDIIPRNLDRHTIMPYLTETDIGSGGYGSVYKVEFHPSYRPKGFEGTVEFVRKEQKLDDTLTYENEVRVLSTLQRLAHPNILRLVACYTHDGKHNLVSPFIAGGTLREYVTHKRPESLTREKMLCSMAGLASAIWALHIFALEDDTQPAYKGHHQDLWGENILVDGDRFILADFGLSSIKKMNENTPTRFKGRKGYYQAPECADLNAPFHEYKASRASDIFALGCIFTDLLVYFVFGPKGVKQFAEAREFTMTPLTYKHFHKSKHPHEQVEVWLQRALDEDQSESTAELVCLIQKMLELSPANRPRADEVTAIMYVCAIKAFSEKIVLCFARFDGVQDAMVEKARYLSWALTQEAIAYLKSSGATAVEKEFTAVVRILTRMLKSLESIGHSPQTLDRRSFLEIQRLNLQLLNMLSPSRRALALSNHTSILFQEFGSVIPNLERRGAQFDIGYSSIISKARTKQLVAWAKDDANAPSRTARDRFSFITDQVIERGSVGQFKTGTISHHNPTRTVSVFIETIKYYDFITWENQAPRIRALCDLLWSEDVVQNFRIPPFYGVRERRDDFTFDLLYQYPNPDGKPISLHSMLSTGDPRHAPLESRFNLAAELADALADFHDVNWFHKDLTSSNVLFFTSRETPLTDQPYLVGFQHSRRAAEDSSEGPLQDPRRQRYHNPSYVSTENWQFTGFRPEFDRYSLGILLLEIGLWSPIDVIMRGHESVCNREFSRLLIAETLPQLSFSMGFRYTEIVRQCLNGLHEEPDTTGYTGGFEPSSNILFKQAVATPLRSLATRHEHLQTRNNKRKSSYEEGNNARGPVKLGRGVMLEI</sequence>
<feature type="domain" description="Protein kinase" evidence="3">
    <location>
        <begin position="150"/>
        <end position="450"/>
    </location>
</feature>
<dbReference type="Gene3D" id="3.30.200.20">
    <property type="entry name" value="Phosphorylase Kinase, domain 1"/>
    <property type="match status" value="1"/>
</dbReference>
<accession>A0ABR4I051</accession>
<comment type="caution">
    <text evidence="4">The sequence shown here is derived from an EMBL/GenBank/DDBJ whole genome shotgun (WGS) entry which is preliminary data.</text>
</comment>
<feature type="region of interest" description="Disordered" evidence="2">
    <location>
        <begin position="925"/>
        <end position="960"/>
    </location>
</feature>
<dbReference type="Gene3D" id="1.10.510.10">
    <property type="entry name" value="Transferase(Phosphotransferase) domain 1"/>
    <property type="match status" value="2"/>
</dbReference>
<dbReference type="PANTHER" id="PTHR37542">
    <property type="entry name" value="HELO DOMAIN-CONTAINING PROTEIN-RELATED"/>
    <property type="match status" value="1"/>
</dbReference>
<evidence type="ECO:0000313" key="5">
    <source>
        <dbReference type="Proteomes" id="UP001610335"/>
    </source>
</evidence>
<organism evidence="4 5">
    <name type="scientific">Aspergillus cavernicola</name>
    <dbReference type="NCBI Taxonomy" id="176166"/>
    <lineage>
        <taxon>Eukaryota</taxon>
        <taxon>Fungi</taxon>
        <taxon>Dikarya</taxon>
        <taxon>Ascomycota</taxon>
        <taxon>Pezizomycotina</taxon>
        <taxon>Eurotiomycetes</taxon>
        <taxon>Eurotiomycetidae</taxon>
        <taxon>Eurotiales</taxon>
        <taxon>Aspergillaceae</taxon>
        <taxon>Aspergillus</taxon>
        <taxon>Aspergillus subgen. Nidulantes</taxon>
    </lineage>
</organism>
<reference evidence="4 5" key="1">
    <citation type="submission" date="2024-07" db="EMBL/GenBank/DDBJ databases">
        <title>Section-level genome sequencing and comparative genomics of Aspergillus sections Usti and Cavernicolus.</title>
        <authorList>
            <consortium name="Lawrence Berkeley National Laboratory"/>
            <person name="Nybo J.L."/>
            <person name="Vesth T.C."/>
            <person name="Theobald S."/>
            <person name="Frisvad J.C."/>
            <person name="Larsen T.O."/>
            <person name="Kjaerboelling I."/>
            <person name="Rothschild-Mancinelli K."/>
            <person name="Lyhne E.K."/>
            <person name="Kogle M.E."/>
            <person name="Barry K."/>
            <person name="Clum A."/>
            <person name="Na H."/>
            <person name="Ledsgaard L."/>
            <person name="Lin J."/>
            <person name="Lipzen A."/>
            <person name="Kuo A."/>
            <person name="Riley R."/>
            <person name="Mondo S."/>
            <person name="LaButti K."/>
            <person name="Haridas S."/>
            <person name="Pangalinan J."/>
            <person name="Salamov A.A."/>
            <person name="Simmons B.A."/>
            <person name="Magnuson J.K."/>
            <person name="Chen J."/>
            <person name="Drula E."/>
            <person name="Henrissat B."/>
            <person name="Wiebenga A."/>
            <person name="Lubbers R.J."/>
            <person name="Gomes A.C."/>
            <person name="Makela M.R."/>
            <person name="Stajich J."/>
            <person name="Grigoriev I.V."/>
            <person name="Mortensen U.H."/>
            <person name="De vries R.P."/>
            <person name="Baker S.E."/>
            <person name="Andersen M.R."/>
        </authorList>
    </citation>
    <scope>NUCLEOTIDE SEQUENCE [LARGE SCALE GENOMIC DNA]</scope>
    <source>
        <strain evidence="4 5">CBS 600.67</strain>
    </source>
</reference>
<dbReference type="InterPro" id="IPR017441">
    <property type="entry name" value="Protein_kinase_ATP_BS"/>
</dbReference>
<dbReference type="PROSITE" id="PS00107">
    <property type="entry name" value="PROTEIN_KINASE_ATP"/>
    <property type="match status" value="1"/>
</dbReference>
<keyword evidence="1" id="KW-0067">ATP-binding</keyword>
<protein>
    <submittedName>
        <fullName evidence="4">Kinase-like domain-containing protein</fullName>
    </submittedName>
</protein>
<feature type="domain" description="Protein kinase" evidence="3">
    <location>
        <begin position="619"/>
        <end position="929"/>
    </location>
</feature>
<dbReference type="Pfam" id="PF24476">
    <property type="entry name" value="DUF7580"/>
    <property type="match status" value="1"/>
</dbReference>
<dbReference type="EMBL" id="JBFXLS010000066">
    <property type="protein sequence ID" value="KAL2821012.1"/>
    <property type="molecule type" value="Genomic_DNA"/>
</dbReference>
<keyword evidence="1" id="KW-0547">Nucleotide-binding</keyword>
<feature type="region of interest" description="Disordered" evidence="2">
    <location>
        <begin position="788"/>
        <end position="807"/>
    </location>
</feature>
<dbReference type="PANTHER" id="PTHR37542:SF3">
    <property type="entry name" value="PRION-INHIBITION AND PROPAGATION HELO DOMAIN-CONTAINING PROTEIN"/>
    <property type="match status" value="1"/>
</dbReference>
<dbReference type="InterPro" id="IPR011009">
    <property type="entry name" value="Kinase-like_dom_sf"/>
</dbReference>
<evidence type="ECO:0000256" key="2">
    <source>
        <dbReference type="SAM" id="MobiDB-lite"/>
    </source>
</evidence>
<proteinExistence type="predicted"/>
<dbReference type="Pfam" id="PF00069">
    <property type="entry name" value="Pkinase"/>
    <property type="match status" value="1"/>
</dbReference>
<dbReference type="InterPro" id="IPR056002">
    <property type="entry name" value="DUF7580"/>
</dbReference>
<dbReference type="CDD" id="cd00180">
    <property type="entry name" value="PKc"/>
    <property type="match status" value="1"/>
</dbReference>
<keyword evidence="5" id="KW-1185">Reference proteome</keyword>
<gene>
    <name evidence="4" type="ORF">BDW59DRAFT_164417</name>
</gene>
<dbReference type="PROSITE" id="PS50011">
    <property type="entry name" value="PROTEIN_KINASE_DOM"/>
    <property type="match status" value="2"/>
</dbReference>
<dbReference type="SUPFAM" id="SSF56112">
    <property type="entry name" value="Protein kinase-like (PK-like)"/>
    <property type="match status" value="2"/>
</dbReference>
<evidence type="ECO:0000259" key="3">
    <source>
        <dbReference type="PROSITE" id="PS50011"/>
    </source>
</evidence>
<evidence type="ECO:0000313" key="4">
    <source>
        <dbReference type="EMBL" id="KAL2821012.1"/>
    </source>
</evidence>
<name>A0ABR4I051_9EURO</name>
<dbReference type="InterPro" id="IPR000719">
    <property type="entry name" value="Prot_kinase_dom"/>
</dbReference>
<evidence type="ECO:0000256" key="1">
    <source>
        <dbReference type="PROSITE-ProRule" id="PRU10141"/>
    </source>
</evidence>